<organism evidence="1 2">
    <name type="scientific">Shewanella algidipiscicola</name>
    <dbReference type="NCBI Taxonomy" id="614070"/>
    <lineage>
        <taxon>Bacteria</taxon>
        <taxon>Pseudomonadati</taxon>
        <taxon>Pseudomonadota</taxon>
        <taxon>Gammaproteobacteria</taxon>
        <taxon>Alteromonadales</taxon>
        <taxon>Shewanellaceae</taxon>
        <taxon>Shewanella</taxon>
    </lineage>
</organism>
<dbReference type="InterPro" id="IPR007433">
    <property type="entry name" value="DUF481"/>
</dbReference>
<evidence type="ECO:0000313" key="2">
    <source>
        <dbReference type="Proteomes" id="UP000761574"/>
    </source>
</evidence>
<gene>
    <name evidence="1" type="ORF">TUM4630_28970</name>
</gene>
<dbReference type="Pfam" id="PF04338">
    <property type="entry name" value="DUF481"/>
    <property type="match status" value="1"/>
</dbReference>
<dbReference type="Proteomes" id="UP000761574">
    <property type="component" value="Unassembled WGS sequence"/>
</dbReference>
<dbReference type="SUPFAM" id="SSF56925">
    <property type="entry name" value="OMPA-like"/>
    <property type="match status" value="1"/>
</dbReference>
<name>A0ABQ4PPB4_9GAMM</name>
<reference evidence="1 2" key="1">
    <citation type="submission" date="2021-05" db="EMBL/GenBank/DDBJ databases">
        <title>Molecular characterization for Shewanella algae harboring chromosomal blaOXA-55-like strains isolated from clinical and environment sample.</title>
        <authorList>
            <person name="Ohama Y."/>
            <person name="Aoki K."/>
            <person name="Harada S."/>
            <person name="Moriya K."/>
            <person name="Ishii Y."/>
            <person name="Tateda K."/>
        </authorList>
    </citation>
    <scope>NUCLEOTIDE SEQUENCE [LARGE SCALE GENOMIC DNA]</scope>
    <source>
        <strain evidence="1 2">LMG 23746</strain>
    </source>
</reference>
<dbReference type="EMBL" id="BPFB01000040">
    <property type="protein sequence ID" value="GIU49710.1"/>
    <property type="molecule type" value="Genomic_DNA"/>
</dbReference>
<sequence length="262" mass="29940">MIRIGGFYSNSNSTMDVTDPLLGNNFKLDFEEDLNLDESQFLPFFEIQYHFNAKHRIYADWKQLHRNAEVKKLTVPFQVTLDDQIYNVQAGANLETTLNIDIARIGYGYNFYQGNNYNFGLSLGVHTMFIKTAFNGDIGVCLKGDSVQQCSDANPRYVDEEVTAPLPDIGLYADYEFIPGFKLNAHAQYFYIELDDIKGSLVDIRAGLEAKISDNWHMTAAFNYYKVDVDFDSNVAQSDIKVANYNLYYSFIGPMLSVSYHF</sequence>
<protein>
    <submittedName>
        <fullName evidence="1">DUF481 domain-containing protein</fullName>
    </submittedName>
</protein>
<comment type="caution">
    <text evidence="1">The sequence shown here is derived from an EMBL/GenBank/DDBJ whole genome shotgun (WGS) entry which is preliminary data.</text>
</comment>
<accession>A0ABQ4PPB4</accession>
<proteinExistence type="predicted"/>
<keyword evidence="2" id="KW-1185">Reference proteome</keyword>
<evidence type="ECO:0000313" key="1">
    <source>
        <dbReference type="EMBL" id="GIU49710.1"/>
    </source>
</evidence>
<dbReference type="InterPro" id="IPR011250">
    <property type="entry name" value="OMP/PagP_B-barrel"/>
</dbReference>